<sequence length="70" mass="7755">MSRFGFITNETAVGVSEPVLEEVGGVVEGSTVDKCSRLQGWIQWKEEEKLYGSANQAQSYWSIIIGVMDL</sequence>
<dbReference type="AlphaFoldDB" id="A0AAV0AYQ7"/>
<reference evidence="1" key="1">
    <citation type="submission" date="2022-06" db="EMBL/GenBank/DDBJ databases">
        <authorList>
            <consortium name="SYNGENTA / RWTH Aachen University"/>
        </authorList>
    </citation>
    <scope>NUCLEOTIDE SEQUENCE</scope>
</reference>
<proteinExistence type="predicted"/>
<name>A0AAV0AYQ7_PHAPC</name>
<dbReference type="EMBL" id="CALTRL010002145">
    <property type="protein sequence ID" value="CAH7674851.1"/>
    <property type="molecule type" value="Genomic_DNA"/>
</dbReference>
<evidence type="ECO:0000313" key="1">
    <source>
        <dbReference type="EMBL" id="CAH7674851.1"/>
    </source>
</evidence>
<accession>A0AAV0AYQ7</accession>
<keyword evidence="2" id="KW-1185">Reference proteome</keyword>
<organism evidence="1 2">
    <name type="scientific">Phakopsora pachyrhizi</name>
    <name type="common">Asian soybean rust disease fungus</name>
    <dbReference type="NCBI Taxonomy" id="170000"/>
    <lineage>
        <taxon>Eukaryota</taxon>
        <taxon>Fungi</taxon>
        <taxon>Dikarya</taxon>
        <taxon>Basidiomycota</taxon>
        <taxon>Pucciniomycotina</taxon>
        <taxon>Pucciniomycetes</taxon>
        <taxon>Pucciniales</taxon>
        <taxon>Phakopsoraceae</taxon>
        <taxon>Phakopsora</taxon>
    </lineage>
</organism>
<gene>
    <name evidence="1" type="ORF">PPACK8108_LOCUS9782</name>
</gene>
<protein>
    <submittedName>
        <fullName evidence="1">Uncharacterized protein</fullName>
    </submittedName>
</protein>
<evidence type="ECO:0000313" key="2">
    <source>
        <dbReference type="Proteomes" id="UP001153365"/>
    </source>
</evidence>
<dbReference type="Proteomes" id="UP001153365">
    <property type="component" value="Unassembled WGS sequence"/>
</dbReference>
<comment type="caution">
    <text evidence="1">The sequence shown here is derived from an EMBL/GenBank/DDBJ whole genome shotgun (WGS) entry which is preliminary data.</text>
</comment>